<comment type="caution">
    <text evidence="2">The sequence shown here is derived from an EMBL/GenBank/DDBJ whole genome shotgun (WGS) entry which is preliminary data.</text>
</comment>
<proteinExistence type="predicted"/>
<organism evidence="2 3">
    <name type="scientific">Roseobacter insulae</name>
    <dbReference type="NCBI Taxonomy" id="2859783"/>
    <lineage>
        <taxon>Bacteria</taxon>
        <taxon>Pseudomonadati</taxon>
        <taxon>Pseudomonadota</taxon>
        <taxon>Alphaproteobacteria</taxon>
        <taxon>Rhodobacterales</taxon>
        <taxon>Roseobacteraceae</taxon>
        <taxon>Roseobacter</taxon>
    </lineage>
</organism>
<keyword evidence="1" id="KW-0472">Membrane</keyword>
<evidence type="ECO:0000313" key="2">
    <source>
        <dbReference type="EMBL" id="MBW4709775.1"/>
    </source>
</evidence>
<dbReference type="AlphaFoldDB" id="A0A9X1FX86"/>
<feature type="transmembrane region" description="Helical" evidence="1">
    <location>
        <begin position="75"/>
        <end position="96"/>
    </location>
</feature>
<sequence length="157" mass="16483">MDSILMGGLVMGVIATVAMDLWAQFLKQAASQPAPNWGLVGRWVAHIPKGTLCHDDIGTATPVVGETAIGWMFHYAVGIAYGVALAGIMGAAWLAAPSFMPAWIFALLTIGFGWFVLHPGLGLGWAASKTPDPWKARAMGLAAHSVFGLGLWLGALL</sequence>
<feature type="transmembrane region" description="Helical" evidence="1">
    <location>
        <begin position="138"/>
        <end position="155"/>
    </location>
</feature>
<feature type="transmembrane region" description="Helical" evidence="1">
    <location>
        <begin position="102"/>
        <end position="126"/>
    </location>
</feature>
<accession>A0A9X1FX86</accession>
<evidence type="ECO:0000313" key="3">
    <source>
        <dbReference type="Proteomes" id="UP001138661"/>
    </source>
</evidence>
<name>A0A9X1FX86_9RHOB</name>
<dbReference type="RefSeq" id="WP_219505655.1">
    <property type="nucleotide sequence ID" value="NZ_JAHXDN010000005.1"/>
</dbReference>
<gene>
    <name evidence="2" type="ORF">KX928_18460</name>
</gene>
<keyword evidence="1" id="KW-1133">Transmembrane helix</keyword>
<dbReference type="Pfam" id="PF11158">
    <property type="entry name" value="DUF2938"/>
    <property type="match status" value="1"/>
</dbReference>
<dbReference type="InterPro" id="IPR021329">
    <property type="entry name" value="DUF2938"/>
</dbReference>
<protein>
    <submittedName>
        <fullName evidence="2">DUF2938 domain-containing protein</fullName>
    </submittedName>
</protein>
<reference evidence="2" key="1">
    <citation type="submission" date="2021-07" db="EMBL/GenBank/DDBJ databases">
        <title>Roseobacter insulae sp. nov., isolated from a tidal flat.</title>
        <authorList>
            <person name="Park S."/>
            <person name="Yoon J.-H."/>
        </authorList>
    </citation>
    <scope>NUCLEOTIDE SEQUENCE</scope>
    <source>
        <strain evidence="2">YSTF-M11</strain>
    </source>
</reference>
<dbReference type="Proteomes" id="UP001138661">
    <property type="component" value="Unassembled WGS sequence"/>
</dbReference>
<dbReference type="EMBL" id="JAHXDN010000005">
    <property type="protein sequence ID" value="MBW4709775.1"/>
    <property type="molecule type" value="Genomic_DNA"/>
</dbReference>
<keyword evidence="3" id="KW-1185">Reference proteome</keyword>
<evidence type="ECO:0000256" key="1">
    <source>
        <dbReference type="SAM" id="Phobius"/>
    </source>
</evidence>
<feature type="transmembrane region" description="Helical" evidence="1">
    <location>
        <begin position="6"/>
        <end position="23"/>
    </location>
</feature>
<keyword evidence="1" id="KW-0812">Transmembrane</keyword>